<dbReference type="Proteomes" id="UP001152592">
    <property type="component" value="Unassembled WGS sequence"/>
</dbReference>
<evidence type="ECO:0000313" key="2">
    <source>
        <dbReference type="Proteomes" id="UP001152592"/>
    </source>
</evidence>
<proteinExistence type="predicted"/>
<gene>
    <name evidence="1" type="ORF">PSALAMII_LOCUS8142</name>
</gene>
<comment type="caution">
    <text evidence="1">The sequence shown here is derived from an EMBL/GenBank/DDBJ whole genome shotgun (WGS) entry which is preliminary data.</text>
</comment>
<accession>A0A9W4JNY6</accession>
<protein>
    <submittedName>
        <fullName evidence="1">Uncharacterized protein</fullName>
    </submittedName>
</protein>
<dbReference type="OrthoDB" id="10060449at2759"/>
<name>A0A9W4JNY6_9EURO</name>
<evidence type="ECO:0000313" key="1">
    <source>
        <dbReference type="EMBL" id="CAG8405486.1"/>
    </source>
</evidence>
<reference evidence="1" key="1">
    <citation type="submission" date="2021-07" db="EMBL/GenBank/DDBJ databases">
        <authorList>
            <person name="Branca A.L. A."/>
        </authorList>
    </citation>
    <scope>NUCLEOTIDE SEQUENCE</scope>
</reference>
<dbReference type="AlphaFoldDB" id="A0A9W4JNY6"/>
<organism evidence="1 2">
    <name type="scientific">Penicillium salamii</name>
    <dbReference type="NCBI Taxonomy" id="1612424"/>
    <lineage>
        <taxon>Eukaryota</taxon>
        <taxon>Fungi</taxon>
        <taxon>Dikarya</taxon>
        <taxon>Ascomycota</taxon>
        <taxon>Pezizomycotina</taxon>
        <taxon>Eurotiomycetes</taxon>
        <taxon>Eurotiomycetidae</taxon>
        <taxon>Eurotiales</taxon>
        <taxon>Aspergillaceae</taxon>
        <taxon>Penicillium</taxon>
    </lineage>
</organism>
<dbReference type="EMBL" id="CAJVPD010000260">
    <property type="protein sequence ID" value="CAG8405486.1"/>
    <property type="molecule type" value="Genomic_DNA"/>
</dbReference>
<sequence length="258" mass="29572">MDDFHDRLYLSSLEGSQIETEAKPYLSLPRQVWVIAKHLEEHGTTMSQEDVDLGRGYPLTMAKFLCYREDDPTQKPAFMRIYHQIPVLDTEYSKATVRSRQAFPIMEPVEPQALRILKKKGSQVTPAFLGYQLGQQEPDDIVPGGFFTCIVWDKVPGEALTSEYFWNLNRQDRDSIRREFRRVYDFCLSGSSQGPLHPQILFMMKFLNRCSYISGFSGAAFPNTSQQWTDSLYVHYDLANLVKGLTGLSILTSGSFEQ</sequence>